<keyword evidence="1" id="KW-0472">Membrane</keyword>
<proteinExistence type="predicted"/>
<keyword evidence="3" id="KW-1185">Reference proteome</keyword>
<dbReference type="EMBL" id="JANHAX010000001">
    <property type="protein sequence ID" value="MDQ2089419.1"/>
    <property type="molecule type" value="Genomic_DNA"/>
</dbReference>
<keyword evidence="1" id="KW-1133">Transmembrane helix</keyword>
<reference evidence="2" key="1">
    <citation type="submission" date="2022-07" db="EMBL/GenBank/DDBJ databases">
        <authorList>
            <person name="Otstavnykh N."/>
            <person name="Isaeva M."/>
            <person name="Bystritskaya E."/>
        </authorList>
    </citation>
    <scope>NUCLEOTIDE SEQUENCE</scope>
    <source>
        <strain evidence="2">KCTC 52189</strain>
    </source>
</reference>
<reference evidence="2" key="2">
    <citation type="submission" date="2023-02" db="EMBL/GenBank/DDBJ databases">
        <title>'Rhodoalgimonas zhirmunskyi' gen. nov., isolated from a red alga.</title>
        <authorList>
            <person name="Nedashkovskaya O.I."/>
            <person name="Otstavnykh N.Y."/>
            <person name="Bystritskaya E.P."/>
            <person name="Balabanova L.A."/>
            <person name="Isaeva M.P."/>
        </authorList>
    </citation>
    <scope>NUCLEOTIDE SEQUENCE</scope>
    <source>
        <strain evidence="2">KCTC 52189</strain>
    </source>
</reference>
<evidence type="ECO:0000313" key="3">
    <source>
        <dbReference type="Proteomes" id="UP001226762"/>
    </source>
</evidence>
<accession>A0AAE4B4I9</accession>
<name>A0AAE4B4I9_9RHOB</name>
<dbReference type="Proteomes" id="UP001226762">
    <property type="component" value="Unassembled WGS sequence"/>
</dbReference>
<dbReference type="AlphaFoldDB" id="A0AAE4B4I9"/>
<evidence type="ECO:0000313" key="2">
    <source>
        <dbReference type="EMBL" id="MDQ2089419.1"/>
    </source>
</evidence>
<protein>
    <submittedName>
        <fullName evidence="2">Uncharacterized protein</fullName>
    </submittedName>
</protein>
<organism evidence="2 3">
    <name type="scientific">Marimonas arenosa</name>
    <dbReference type="NCBI Taxonomy" id="1795305"/>
    <lineage>
        <taxon>Bacteria</taxon>
        <taxon>Pseudomonadati</taxon>
        <taxon>Pseudomonadota</taxon>
        <taxon>Alphaproteobacteria</taxon>
        <taxon>Rhodobacterales</taxon>
        <taxon>Paracoccaceae</taxon>
        <taxon>Marimonas</taxon>
    </lineage>
</organism>
<sequence length="66" mass="7163">MVQEAHEPDQGGTEGVGALRVGAGVVAVHLGGGGRFQHGRPLLFSFSYALNLVFLYLSYKREFLEL</sequence>
<feature type="transmembrane region" description="Helical" evidence="1">
    <location>
        <begin position="42"/>
        <end position="59"/>
    </location>
</feature>
<comment type="caution">
    <text evidence="2">The sequence shown here is derived from an EMBL/GenBank/DDBJ whole genome shotgun (WGS) entry which is preliminary data.</text>
</comment>
<evidence type="ECO:0000256" key="1">
    <source>
        <dbReference type="SAM" id="Phobius"/>
    </source>
</evidence>
<keyword evidence="1" id="KW-0812">Transmembrane</keyword>
<gene>
    <name evidence="2" type="ORF">NO357_05840</name>
</gene>